<name>A0ABW5RQA6_9BACI</name>
<evidence type="ECO:0000256" key="1">
    <source>
        <dbReference type="SAM" id="SignalP"/>
    </source>
</evidence>
<evidence type="ECO:0000313" key="2">
    <source>
        <dbReference type="EMBL" id="MFD2680863.1"/>
    </source>
</evidence>
<dbReference type="RefSeq" id="WP_377934623.1">
    <property type="nucleotide sequence ID" value="NZ_JBHUMF010000019.1"/>
</dbReference>
<comment type="caution">
    <text evidence="2">The sequence shown here is derived from an EMBL/GenBank/DDBJ whole genome shotgun (WGS) entry which is preliminary data.</text>
</comment>
<dbReference type="EMBL" id="JBHUMF010000019">
    <property type="protein sequence ID" value="MFD2680863.1"/>
    <property type="molecule type" value="Genomic_DNA"/>
</dbReference>
<dbReference type="Proteomes" id="UP001597506">
    <property type="component" value="Unassembled WGS sequence"/>
</dbReference>
<sequence length="174" mass="19393">MKNSFVFTIVILLLLVVSGCAAPKQEIEILGNVKTVGNNISVNGTSTLEGGSEIKVELEKLGTNTILNENAVKVDEDGNYSLNFSRENREEDQKLVVSFHPEEQPEEIQKIYGANGENISENSPGLFQYSIDGDEYTGVQMFDFIFRVVKGETGQRTFLNEYFDNPNETINGEE</sequence>
<organism evidence="2 3">
    <name type="scientific">Bacillus seohaeanensis</name>
    <dbReference type="NCBI Taxonomy" id="284580"/>
    <lineage>
        <taxon>Bacteria</taxon>
        <taxon>Bacillati</taxon>
        <taxon>Bacillota</taxon>
        <taxon>Bacilli</taxon>
        <taxon>Bacillales</taxon>
        <taxon>Bacillaceae</taxon>
        <taxon>Bacillus</taxon>
    </lineage>
</organism>
<feature type="signal peptide" evidence="1">
    <location>
        <begin position="1"/>
        <end position="21"/>
    </location>
</feature>
<keyword evidence="1" id="KW-0732">Signal</keyword>
<evidence type="ECO:0008006" key="4">
    <source>
        <dbReference type="Google" id="ProtNLM"/>
    </source>
</evidence>
<proteinExistence type="predicted"/>
<reference evidence="3" key="1">
    <citation type="journal article" date="2019" name="Int. J. Syst. Evol. Microbiol.">
        <title>The Global Catalogue of Microorganisms (GCM) 10K type strain sequencing project: providing services to taxonomists for standard genome sequencing and annotation.</title>
        <authorList>
            <consortium name="The Broad Institute Genomics Platform"/>
            <consortium name="The Broad Institute Genome Sequencing Center for Infectious Disease"/>
            <person name="Wu L."/>
            <person name="Ma J."/>
        </authorList>
    </citation>
    <scope>NUCLEOTIDE SEQUENCE [LARGE SCALE GENOMIC DNA]</scope>
    <source>
        <strain evidence="3">KCTC 3913</strain>
    </source>
</reference>
<accession>A0ABW5RQA6</accession>
<evidence type="ECO:0000313" key="3">
    <source>
        <dbReference type="Proteomes" id="UP001597506"/>
    </source>
</evidence>
<protein>
    <recommendedName>
        <fullName evidence="4">Carboxypeptidase regulatory-like domain-containing protein</fullName>
    </recommendedName>
</protein>
<feature type="chain" id="PRO_5047463185" description="Carboxypeptidase regulatory-like domain-containing protein" evidence="1">
    <location>
        <begin position="22"/>
        <end position="174"/>
    </location>
</feature>
<gene>
    <name evidence="2" type="ORF">ACFSUL_08890</name>
</gene>
<dbReference type="PROSITE" id="PS51257">
    <property type="entry name" value="PROKAR_LIPOPROTEIN"/>
    <property type="match status" value="1"/>
</dbReference>
<keyword evidence="3" id="KW-1185">Reference proteome</keyword>